<accession>A0ABN1HM41</accession>
<organism evidence="3 4">
    <name type="scientific">Streptomyces thermocarboxydovorans</name>
    <dbReference type="NCBI Taxonomy" id="59298"/>
    <lineage>
        <taxon>Bacteria</taxon>
        <taxon>Bacillati</taxon>
        <taxon>Actinomycetota</taxon>
        <taxon>Actinomycetes</taxon>
        <taxon>Kitasatosporales</taxon>
        <taxon>Streptomycetaceae</taxon>
        <taxon>Streptomyces</taxon>
    </lineage>
</organism>
<dbReference type="RefSeq" id="WP_344004302.1">
    <property type="nucleotide sequence ID" value="NZ_BAAAGU010000046.1"/>
</dbReference>
<evidence type="ECO:0000313" key="4">
    <source>
        <dbReference type="Proteomes" id="UP001500724"/>
    </source>
</evidence>
<feature type="region of interest" description="Disordered" evidence="1">
    <location>
        <begin position="28"/>
        <end position="124"/>
    </location>
</feature>
<dbReference type="Proteomes" id="UP001500724">
    <property type="component" value="Unassembled WGS sequence"/>
</dbReference>
<keyword evidence="4" id="KW-1185">Reference proteome</keyword>
<feature type="compositionally biased region" description="Pro residues" evidence="1">
    <location>
        <begin position="75"/>
        <end position="84"/>
    </location>
</feature>
<evidence type="ECO:0000256" key="2">
    <source>
        <dbReference type="SAM" id="SignalP"/>
    </source>
</evidence>
<feature type="compositionally biased region" description="Acidic residues" evidence="1">
    <location>
        <begin position="55"/>
        <end position="66"/>
    </location>
</feature>
<feature type="chain" id="PRO_5045708287" description="Secreted protein" evidence="2">
    <location>
        <begin position="29"/>
        <end position="146"/>
    </location>
</feature>
<name>A0ABN1HM41_9ACTN</name>
<evidence type="ECO:0000313" key="3">
    <source>
        <dbReference type="EMBL" id="GAA0658752.1"/>
    </source>
</evidence>
<evidence type="ECO:0008006" key="5">
    <source>
        <dbReference type="Google" id="ProtNLM"/>
    </source>
</evidence>
<feature type="signal peptide" evidence="2">
    <location>
        <begin position="1"/>
        <end position="28"/>
    </location>
</feature>
<protein>
    <recommendedName>
        <fullName evidence="5">Secreted protein</fullName>
    </recommendedName>
</protein>
<proteinExistence type="predicted"/>
<keyword evidence="2" id="KW-0732">Signal</keyword>
<feature type="compositionally biased region" description="Polar residues" evidence="1">
    <location>
        <begin position="28"/>
        <end position="40"/>
    </location>
</feature>
<sequence>MSIFATRGALVSATALVLCVGVAGPATAAQNADTPSTASNPIAVDDSQIHTAPPEEPEEDLIEMPDEGSNTPEEPTSPVPPPKGDSPNGEYCGPDQGVYIPSSQGKQYHKGVGPTLSNTNRTSRTAKSTFISEVSGEVGLRRCLMW</sequence>
<dbReference type="EMBL" id="BAAAGU010000046">
    <property type="protein sequence ID" value="GAA0658752.1"/>
    <property type="molecule type" value="Genomic_DNA"/>
</dbReference>
<comment type="caution">
    <text evidence="3">The sequence shown here is derived from an EMBL/GenBank/DDBJ whole genome shotgun (WGS) entry which is preliminary data.</text>
</comment>
<reference evidence="3 4" key="1">
    <citation type="journal article" date="2019" name="Int. J. Syst. Evol. Microbiol.">
        <title>The Global Catalogue of Microorganisms (GCM) 10K type strain sequencing project: providing services to taxonomists for standard genome sequencing and annotation.</title>
        <authorList>
            <consortium name="The Broad Institute Genomics Platform"/>
            <consortium name="The Broad Institute Genome Sequencing Center for Infectious Disease"/>
            <person name="Wu L."/>
            <person name="Ma J."/>
        </authorList>
    </citation>
    <scope>NUCLEOTIDE SEQUENCE [LARGE SCALE GENOMIC DNA]</scope>
    <source>
        <strain evidence="3 4">JCM 10367</strain>
    </source>
</reference>
<evidence type="ECO:0000256" key="1">
    <source>
        <dbReference type="SAM" id="MobiDB-lite"/>
    </source>
</evidence>
<gene>
    <name evidence="3" type="ORF">GCM10009535_42530</name>
</gene>
<feature type="compositionally biased region" description="Polar residues" evidence="1">
    <location>
        <begin position="115"/>
        <end position="124"/>
    </location>
</feature>